<sequence>MDWFEPIGAYCERGGAAFWAEPVNALSNAAFLVAAVAAHRRARAADDRAGVALALLTAVVGIGSFLFHTLAVRWAMLADVVPIAVFIHAYFYLAMVRFLRFGPFAAWAATLAFAGFGFGLVPALDAVAGRSVEVLTNGSIDYLPAVLALVGVALGLRGVDDPAATGRRVVALAALFSVSLALRTADRGVCALVPVGTHFLWHVLNAAVLYGLVVAAVRHREAVSRR</sequence>
<evidence type="ECO:0000313" key="8">
    <source>
        <dbReference type="Proteomes" id="UP001055117"/>
    </source>
</evidence>
<evidence type="ECO:0000313" key="7">
    <source>
        <dbReference type="EMBL" id="GJD46830.1"/>
    </source>
</evidence>
<dbReference type="RefSeq" id="WP_238273107.1">
    <property type="nucleotide sequence ID" value="NZ_BPQG01000095.1"/>
</dbReference>
<keyword evidence="3" id="KW-0378">Hydrolase</keyword>
<feature type="transmembrane region" description="Helical" evidence="6">
    <location>
        <begin position="74"/>
        <end position="93"/>
    </location>
</feature>
<comment type="caution">
    <text evidence="7">The sequence shown here is derived from an EMBL/GenBank/DDBJ whole genome shotgun (WGS) entry which is preliminary data.</text>
</comment>
<evidence type="ECO:0000256" key="1">
    <source>
        <dbReference type="ARBA" id="ARBA00004141"/>
    </source>
</evidence>
<evidence type="ECO:0000256" key="4">
    <source>
        <dbReference type="ARBA" id="ARBA00022989"/>
    </source>
</evidence>
<feature type="transmembrane region" description="Helical" evidence="6">
    <location>
        <begin position="140"/>
        <end position="157"/>
    </location>
</feature>
<feature type="transmembrane region" description="Helical" evidence="6">
    <location>
        <begin position="105"/>
        <end position="128"/>
    </location>
</feature>
<dbReference type="Pfam" id="PF05875">
    <property type="entry name" value="Ceramidase"/>
    <property type="match status" value="1"/>
</dbReference>
<keyword evidence="8" id="KW-1185">Reference proteome</keyword>
<dbReference type="InterPro" id="IPR008901">
    <property type="entry name" value="ACER"/>
</dbReference>
<evidence type="ECO:0000256" key="3">
    <source>
        <dbReference type="ARBA" id="ARBA00022801"/>
    </source>
</evidence>
<accession>A0ABQ4QNI8</accession>
<protein>
    <recommendedName>
        <fullName evidence="9">Ceramidase</fullName>
    </recommendedName>
</protein>
<evidence type="ECO:0000256" key="5">
    <source>
        <dbReference type="ARBA" id="ARBA00023136"/>
    </source>
</evidence>
<dbReference type="Proteomes" id="UP001055117">
    <property type="component" value="Unassembled WGS sequence"/>
</dbReference>
<evidence type="ECO:0000256" key="6">
    <source>
        <dbReference type="SAM" id="Phobius"/>
    </source>
</evidence>
<reference evidence="7 8" key="1">
    <citation type="journal article" date="2021" name="Front. Microbiol.">
        <title>Comprehensive Comparative Genomics and Phenotyping of Methylobacterium Species.</title>
        <authorList>
            <person name="Alessa O."/>
            <person name="Ogura Y."/>
            <person name="Fujitani Y."/>
            <person name="Takami H."/>
            <person name="Hayashi T."/>
            <person name="Sahin N."/>
            <person name="Tani A."/>
        </authorList>
    </citation>
    <scope>NUCLEOTIDE SEQUENCE [LARGE SCALE GENOMIC DNA]</scope>
    <source>
        <strain evidence="7 8">DSM 23679</strain>
    </source>
</reference>
<evidence type="ECO:0000256" key="2">
    <source>
        <dbReference type="ARBA" id="ARBA00022692"/>
    </source>
</evidence>
<dbReference type="EMBL" id="BPQG01000095">
    <property type="protein sequence ID" value="GJD46830.1"/>
    <property type="molecule type" value="Genomic_DNA"/>
</dbReference>
<proteinExistence type="predicted"/>
<evidence type="ECO:0008006" key="9">
    <source>
        <dbReference type="Google" id="ProtNLM"/>
    </source>
</evidence>
<organism evidence="7 8">
    <name type="scientific">Methylobacterium cerastii</name>
    <dbReference type="NCBI Taxonomy" id="932741"/>
    <lineage>
        <taxon>Bacteria</taxon>
        <taxon>Pseudomonadati</taxon>
        <taxon>Pseudomonadota</taxon>
        <taxon>Alphaproteobacteria</taxon>
        <taxon>Hyphomicrobiales</taxon>
        <taxon>Methylobacteriaceae</taxon>
        <taxon>Methylobacterium</taxon>
    </lineage>
</organism>
<feature type="transmembrane region" description="Helical" evidence="6">
    <location>
        <begin position="49"/>
        <end position="68"/>
    </location>
</feature>
<gene>
    <name evidence="7" type="ORF">AFCDBAGC_4715</name>
</gene>
<feature type="transmembrane region" description="Helical" evidence="6">
    <location>
        <begin position="198"/>
        <end position="217"/>
    </location>
</feature>
<feature type="transmembrane region" description="Helical" evidence="6">
    <location>
        <begin position="169"/>
        <end position="186"/>
    </location>
</feature>
<comment type="subcellular location">
    <subcellularLocation>
        <location evidence="1">Membrane</location>
        <topology evidence="1">Multi-pass membrane protein</topology>
    </subcellularLocation>
</comment>
<keyword evidence="4 6" id="KW-1133">Transmembrane helix</keyword>
<keyword evidence="2 6" id="KW-0812">Transmembrane</keyword>
<keyword evidence="5 6" id="KW-0472">Membrane</keyword>
<name>A0ABQ4QNI8_9HYPH</name>